<dbReference type="Pfam" id="PF00857">
    <property type="entry name" value="Isochorismatase"/>
    <property type="match status" value="1"/>
</dbReference>
<gene>
    <name evidence="3" type="ORF">GCM10009863_03550</name>
</gene>
<feature type="domain" description="Isochorismatase-like" evidence="2">
    <location>
        <begin position="31"/>
        <end position="201"/>
    </location>
</feature>
<dbReference type="EMBL" id="BAAARJ010000001">
    <property type="protein sequence ID" value="GAA2593707.1"/>
    <property type="molecule type" value="Genomic_DNA"/>
</dbReference>
<name>A0ABP6C1M9_9ACTN</name>
<reference evidence="4" key="1">
    <citation type="journal article" date="2019" name="Int. J. Syst. Evol. Microbiol.">
        <title>The Global Catalogue of Microorganisms (GCM) 10K type strain sequencing project: providing services to taxonomists for standard genome sequencing and annotation.</title>
        <authorList>
            <consortium name="The Broad Institute Genomics Platform"/>
            <consortium name="The Broad Institute Genome Sequencing Center for Infectious Disease"/>
            <person name="Wu L."/>
            <person name="Ma J."/>
        </authorList>
    </citation>
    <scope>NUCLEOTIDE SEQUENCE [LARGE SCALE GENOMIC DNA]</scope>
    <source>
        <strain evidence="4">JCM 16373</strain>
    </source>
</reference>
<protein>
    <submittedName>
        <fullName evidence="3">Isochorismatase family protein</fullName>
    </submittedName>
</protein>
<dbReference type="PRINTS" id="PR01398">
    <property type="entry name" value="ISCHRISMTASE"/>
</dbReference>
<dbReference type="InterPro" id="IPR000868">
    <property type="entry name" value="Isochorismatase-like_dom"/>
</dbReference>
<comment type="caution">
    <text evidence="3">The sequence shown here is derived from an EMBL/GenBank/DDBJ whole genome shotgun (WGS) entry which is preliminary data.</text>
</comment>
<evidence type="ECO:0000313" key="3">
    <source>
        <dbReference type="EMBL" id="GAA2593707.1"/>
    </source>
</evidence>
<dbReference type="Proteomes" id="UP001501447">
    <property type="component" value="Unassembled WGS sequence"/>
</dbReference>
<dbReference type="Gene3D" id="3.40.50.850">
    <property type="entry name" value="Isochorismatase-like"/>
    <property type="match status" value="1"/>
</dbReference>
<evidence type="ECO:0000259" key="2">
    <source>
        <dbReference type="Pfam" id="PF00857"/>
    </source>
</evidence>
<dbReference type="PANTHER" id="PTHR43540">
    <property type="entry name" value="PEROXYUREIDOACRYLATE/UREIDOACRYLATE AMIDOHYDROLASE-RELATED"/>
    <property type="match status" value="1"/>
</dbReference>
<keyword evidence="1" id="KW-0378">Hydrolase</keyword>
<dbReference type="InterPro" id="IPR050272">
    <property type="entry name" value="Isochorismatase-like_hydrls"/>
</dbReference>
<proteinExistence type="predicted"/>
<keyword evidence="4" id="KW-1185">Reference proteome</keyword>
<accession>A0ABP6C1M9</accession>
<dbReference type="InterPro" id="IPR036380">
    <property type="entry name" value="Isochorismatase-like_sf"/>
</dbReference>
<dbReference type="PANTHER" id="PTHR43540:SF3">
    <property type="entry name" value="ENTEROBACTIN SYNTHASE COMPONENT B"/>
    <property type="match status" value="1"/>
</dbReference>
<evidence type="ECO:0000313" key="4">
    <source>
        <dbReference type="Proteomes" id="UP001501447"/>
    </source>
</evidence>
<organism evidence="3 4">
    <name type="scientific">Streptomyces axinellae</name>
    <dbReference type="NCBI Taxonomy" id="552788"/>
    <lineage>
        <taxon>Bacteria</taxon>
        <taxon>Bacillati</taxon>
        <taxon>Actinomycetota</taxon>
        <taxon>Actinomycetes</taxon>
        <taxon>Kitasatosporales</taxon>
        <taxon>Streptomycetaceae</taxon>
        <taxon>Streptomyces</taxon>
    </lineage>
</organism>
<evidence type="ECO:0000256" key="1">
    <source>
        <dbReference type="ARBA" id="ARBA00022801"/>
    </source>
</evidence>
<dbReference type="InterPro" id="IPR016291">
    <property type="entry name" value="Isochorismatase"/>
</dbReference>
<sequence length="205" mass="22619">MGIPNIAPYPLPVPADLPPNVAPWVLDPTRAALLVHDMQKYFLRPFAEDMTRQLTENVVSLKSRSSSLGMPVAYTMQPGMTTQERGLLADFWGTGMRAEPGERDVPEPLTPGSGDEVFTKWRYSAFFRTGLLEWLRRHGRDQLIICGVYGHVGVLATAVDALSHDIQTFLVADAVADFSADHHRLCLAYAAQNCAVVTTAREILP</sequence>
<dbReference type="SUPFAM" id="SSF52499">
    <property type="entry name" value="Isochorismatase-like hydrolases"/>
    <property type="match status" value="1"/>
</dbReference>